<dbReference type="InterPro" id="IPR010358">
    <property type="entry name" value="BRE"/>
</dbReference>
<dbReference type="GO" id="GO:0070552">
    <property type="term" value="C:BRISC complex"/>
    <property type="evidence" value="ECO:0007669"/>
    <property type="project" value="InterPro"/>
</dbReference>
<evidence type="ECO:0000256" key="18">
    <source>
        <dbReference type="SAM" id="MobiDB-lite"/>
    </source>
</evidence>
<keyword evidence="7" id="KW-0677">Repeat</keyword>
<evidence type="ECO:0000256" key="15">
    <source>
        <dbReference type="ARBA" id="ARBA00025766"/>
    </source>
</evidence>
<organism evidence="19 20">
    <name type="scientific">Capsaspora owczarzaki (strain ATCC 30864)</name>
    <dbReference type="NCBI Taxonomy" id="595528"/>
    <lineage>
        <taxon>Eukaryota</taxon>
        <taxon>Filasterea</taxon>
        <taxon>Capsaspora</taxon>
    </lineage>
</organism>
<comment type="similarity">
    <text evidence="15">Belongs to the BABAM2 family.</text>
</comment>
<sequence length="529" mass="56939">MPSSLSAWLHSHPFPPLIHKQLETLGLHTPINHLAPFRLESALSSGAVPGVNDRIQVLVPYCNQTLRWEILFNALDPAAPPDFVFMGAPQFAPSLQQIPNLLNWNINEPQALFLVLCELSLAYLQFELERVQCCCPEAILPIVDSFANSYEVGPTVQILLERLPNARTPSAKSAAASSSSSGGGSSGSSSSSTTGPGAGGHGHGSSLPVKKASAVSTDAEALTALAATEVIIGADGHSIFPAQRYGQQLRVALQFALHIDLSKLPNLPTPLDARRTASKPSTGTHTPQTLNSPSVEQGNVPPAFPGKEHIADTAAAAAGPARSTSVSPQPLKNSTATCRVTISFTFPEARTVLPADIAVATNITIPNELLPGVFANAQLPRYTLPTLADDFLGAMHSAVSAHIETYVERVNRRSAYVSAFWTEYRSSILEFSVADGASMISFHLALKNHYAVALLEISPRFPQEAPVLTLTCAFFDNGDQPFRKQFRDYPYSPRWSPEEMAQRMRVYLDTELPRFLEEAKSAGGVQTNV</sequence>
<gene>
    <name evidence="19" type="ORF">CAOG_004645</name>
</gene>
<feature type="region of interest" description="Disordered" evidence="18">
    <location>
        <begin position="267"/>
        <end position="307"/>
    </location>
</feature>
<evidence type="ECO:0000256" key="10">
    <source>
        <dbReference type="ARBA" id="ARBA00022786"/>
    </source>
</evidence>
<evidence type="ECO:0000313" key="19">
    <source>
        <dbReference type="EMBL" id="KJE93929.1"/>
    </source>
</evidence>
<keyword evidence="8" id="KW-0227">DNA damage</keyword>
<dbReference type="EMBL" id="KE346366">
    <property type="protein sequence ID" value="KJE93929.1"/>
    <property type="molecule type" value="Genomic_DNA"/>
</dbReference>
<keyword evidence="5" id="KW-0132">Cell division</keyword>
<proteinExistence type="inferred from homology"/>
<evidence type="ECO:0000256" key="17">
    <source>
        <dbReference type="ARBA" id="ARBA00032630"/>
    </source>
</evidence>
<evidence type="ECO:0000313" key="20">
    <source>
        <dbReference type="Proteomes" id="UP000008743"/>
    </source>
</evidence>
<evidence type="ECO:0000256" key="3">
    <source>
        <dbReference type="ARBA" id="ARBA00019438"/>
    </source>
</evidence>
<evidence type="ECO:0000256" key="7">
    <source>
        <dbReference type="ARBA" id="ARBA00022737"/>
    </source>
</evidence>
<evidence type="ECO:0000256" key="12">
    <source>
        <dbReference type="ARBA" id="ARBA00023204"/>
    </source>
</evidence>
<dbReference type="Proteomes" id="UP000008743">
    <property type="component" value="Unassembled WGS sequence"/>
</dbReference>
<keyword evidence="20" id="KW-1185">Reference proteome</keyword>
<keyword evidence="9" id="KW-0498">Mitosis</keyword>
<comment type="subcellular location">
    <subcellularLocation>
        <location evidence="2">Cytoplasm</location>
    </subcellularLocation>
    <subcellularLocation>
        <location evidence="1">Nucleus</location>
    </subcellularLocation>
</comment>
<dbReference type="OrthoDB" id="538811at2759"/>
<dbReference type="Pfam" id="PF06113">
    <property type="entry name" value="BRE"/>
    <property type="match status" value="2"/>
</dbReference>
<evidence type="ECO:0000256" key="8">
    <source>
        <dbReference type="ARBA" id="ARBA00022763"/>
    </source>
</evidence>
<keyword evidence="4" id="KW-0963">Cytoplasm</keyword>
<evidence type="ECO:0000256" key="9">
    <source>
        <dbReference type="ARBA" id="ARBA00022776"/>
    </source>
</evidence>
<evidence type="ECO:0000256" key="2">
    <source>
        <dbReference type="ARBA" id="ARBA00004496"/>
    </source>
</evidence>
<reference evidence="20" key="1">
    <citation type="submission" date="2011-02" db="EMBL/GenBank/DDBJ databases">
        <title>The Genome Sequence of Capsaspora owczarzaki ATCC 30864.</title>
        <authorList>
            <person name="Russ C."/>
            <person name="Cuomo C."/>
            <person name="Burger G."/>
            <person name="Gray M.W."/>
            <person name="Holland P.W.H."/>
            <person name="King N."/>
            <person name="Lang F.B.F."/>
            <person name="Roger A.J."/>
            <person name="Ruiz-Trillo I."/>
            <person name="Young S.K."/>
            <person name="Zeng Q."/>
            <person name="Gargeya S."/>
            <person name="Alvarado L."/>
            <person name="Berlin A."/>
            <person name="Chapman S.B."/>
            <person name="Chen Z."/>
            <person name="Freedman E."/>
            <person name="Gellesch M."/>
            <person name="Goldberg J."/>
            <person name="Griggs A."/>
            <person name="Gujja S."/>
            <person name="Heilman E."/>
            <person name="Heiman D."/>
            <person name="Howarth C."/>
            <person name="Mehta T."/>
            <person name="Neiman D."/>
            <person name="Pearson M."/>
            <person name="Roberts A."/>
            <person name="Saif S."/>
            <person name="Shea T."/>
            <person name="Shenoy N."/>
            <person name="Sisk P."/>
            <person name="Stolte C."/>
            <person name="Sykes S."/>
            <person name="White J."/>
            <person name="Yandava C."/>
            <person name="Haas B."/>
            <person name="Nusbaum C."/>
            <person name="Birren B."/>
        </authorList>
    </citation>
    <scope>NUCLEOTIDE SEQUENCE</scope>
    <source>
        <strain evidence="20">ATCC 30864</strain>
    </source>
</reference>
<name>A0A0D2X397_CAPO3</name>
<dbReference type="GO" id="GO:0006915">
    <property type="term" value="P:apoptotic process"/>
    <property type="evidence" value="ECO:0007669"/>
    <property type="project" value="UniProtKB-KW"/>
</dbReference>
<evidence type="ECO:0000256" key="5">
    <source>
        <dbReference type="ARBA" id="ARBA00022618"/>
    </source>
</evidence>
<dbReference type="STRING" id="595528.A0A0D2X397"/>
<dbReference type="PhylomeDB" id="A0A0D2X397"/>
<keyword evidence="12" id="KW-0234">DNA repair</keyword>
<keyword evidence="6" id="KW-0053">Apoptosis</keyword>
<evidence type="ECO:0000256" key="14">
    <source>
        <dbReference type="ARBA" id="ARBA00023306"/>
    </source>
</evidence>
<feature type="region of interest" description="Disordered" evidence="18">
    <location>
        <begin position="170"/>
        <end position="211"/>
    </location>
</feature>
<feature type="compositionally biased region" description="Polar residues" evidence="18">
    <location>
        <begin position="278"/>
        <end position="297"/>
    </location>
</feature>
<dbReference type="PANTHER" id="PTHR15189">
    <property type="entry name" value="BRISC AND BRCA1-A COMPLEX MEMBER 2"/>
    <property type="match status" value="1"/>
</dbReference>
<dbReference type="GO" id="GO:0006325">
    <property type="term" value="P:chromatin organization"/>
    <property type="evidence" value="ECO:0007669"/>
    <property type="project" value="UniProtKB-KW"/>
</dbReference>
<keyword evidence="10" id="KW-0833">Ubl conjugation pathway</keyword>
<dbReference type="GO" id="GO:0051301">
    <property type="term" value="P:cell division"/>
    <property type="evidence" value="ECO:0007669"/>
    <property type="project" value="UniProtKB-KW"/>
</dbReference>
<evidence type="ECO:0000256" key="11">
    <source>
        <dbReference type="ARBA" id="ARBA00022853"/>
    </source>
</evidence>
<accession>A0A0D2X397</accession>
<dbReference type="GO" id="GO:0006302">
    <property type="term" value="P:double-strand break repair"/>
    <property type="evidence" value="ECO:0007669"/>
    <property type="project" value="TreeGrafter"/>
</dbReference>
<dbReference type="GO" id="GO:0005737">
    <property type="term" value="C:cytoplasm"/>
    <property type="evidence" value="ECO:0007669"/>
    <property type="project" value="UniProtKB-SubCell"/>
</dbReference>
<feature type="compositionally biased region" description="Low complexity" evidence="18">
    <location>
        <begin position="170"/>
        <end position="180"/>
    </location>
</feature>
<dbReference type="PANTHER" id="PTHR15189:SF7">
    <property type="entry name" value="BRISC AND BRCA1-A COMPLEX MEMBER 2"/>
    <property type="match status" value="1"/>
</dbReference>
<dbReference type="eggNOG" id="ENOG502QUU0">
    <property type="taxonomic scope" value="Eukaryota"/>
</dbReference>
<evidence type="ECO:0000256" key="4">
    <source>
        <dbReference type="ARBA" id="ARBA00022490"/>
    </source>
</evidence>
<dbReference type="AlphaFoldDB" id="A0A0D2X397"/>
<protein>
    <recommendedName>
        <fullName evidence="3">BRISC and BRCA1-A complex member 2</fullName>
    </recommendedName>
    <alternativeName>
        <fullName evidence="16">BRCA1-A complex subunit BRE</fullName>
    </alternativeName>
    <alternativeName>
        <fullName evidence="17">BRCA1/BRCA2-containing complex subunit 45</fullName>
    </alternativeName>
</protein>
<evidence type="ECO:0000256" key="13">
    <source>
        <dbReference type="ARBA" id="ARBA00023242"/>
    </source>
</evidence>
<evidence type="ECO:0000256" key="16">
    <source>
        <dbReference type="ARBA" id="ARBA00032491"/>
    </source>
</evidence>
<keyword evidence="11" id="KW-0156">Chromatin regulator</keyword>
<dbReference type="InParanoid" id="A0A0D2X397"/>
<evidence type="ECO:0000256" key="6">
    <source>
        <dbReference type="ARBA" id="ARBA00022703"/>
    </source>
</evidence>
<keyword evidence="13" id="KW-0539">Nucleus</keyword>
<evidence type="ECO:0000256" key="1">
    <source>
        <dbReference type="ARBA" id="ARBA00004123"/>
    </source>
</evidence>
<keyword evidence="14" id="KW-0131">Cell cycle</keyword>